<feature type="region of interest" description="Disordered" evidence="1">
    <location>
        <begin position="90"/>
        <end position="113"/>
    </location>
</feature>
<comment type="caution">
    <text evidence="2">The sequence shown here is derived from an EMBL/GenBank/DDBJ whole genome shotgun (WGS) entry which is preliminary data.</text>
</comment>
<proteinExistence type="predicted"/>
<dbReference type="EMBL" id="BKCJ010456765">
    <property type="protein sequence ID" value="GFA62154.1"/>
    <property type="molecule type" value="Genomic_DNA"/>
</dbReference>
<sequence length="113" mass="12694">MISEAELQVLADLKSILYGLGSKKFGIELCVELKYFEDCCFKISMDPCVGLFLCIVSEVLMLVYGCVPRVVLVYCIRSVNVGLWMRPQGKPGMFEGRDLSRPYRPNVGSSAFR</sequence>
<dbReference type="AlphaFoldDB" id="A0A699JWB5"/>
<accession>A0A699JWB5</accession>
<feature type="non-terminal residue" evidence="2">
    <location>
        <position position="113"/>
    </location>
</feature>
<evidence type="ECO:0000313" key="2">
    <source>
        <dbReference type="EMBL" id="GFA62154.1"/>
    </source>
</evidence>
<name>A0A699JWB5_TANCI</name>
<gene>
    <name evidence="2" type="ORF">Tci_634126</name>
</gene>
<organism evidence="2">
    <name type="scientific">Tanacetum cinerariifolium</name>
    <name type="common">Dalmatian daisy</name>
    <name type="synonym">Chrysanthemum cinerariifolium</name>
    <dbReference type="NCBI Taxonomy" id="118510"/>
    <lineage>
        <taxon>Eukaryota</taxon>
        <taxon>Viridiplantae</taxon>
        <taxon>Streptophyta</taxon>
        <taxon>Embryophyta</taxon>
        <taxon>Tracheophyta</taxon>
        <taxon>Spermatophyta</taxon>
        <taxon>Magnoliopsida</taxon>
        <taxon>eudicotyledons</taxon>
        <taxon>Gunneridae</taxon>
        <taxon>Pentapetalae</taxon>
        <taxon>asterids</taxon>
        <taxon>campanulids</taxon>
        <taxon>Asterales</taxon>
        <taxon>Asteraceae</taxon>
        <taxon>Asteroideae</taxon>
        <taxon>Anthemideae</taxon>
        <taxon>Anthemidinae</taxon>
        <taxon>Tanacetum</taxon>
    </lineage>
</organism>
<protein>
    <submittedName>
        <fullName evidence="2">Uncharacterized protein</fullName>
    </submittedName>
</protein>
<evidence type="ECO:0000256" key="1">
    <source>
        <dbReference type="SAM" id="MobiDB-lite"/>
    </source>
</evidence>
<reference evidence="2" key="1">
    <citation type="journal article" date="2019" name="Sci. Rep.">
        <title>Draft genome of Tanacetum cinerariifolium, the natural source of mosquito coil.</title>
        <authorList>
            <person name="Yamashiro T."/>
            <person name="Shiraishi A."/>
            <person name="Satake H."/>
            <person name="Nakayama K."/>
        </authorList>
    </citation>
    <scope>NUCLEOTIDE SEQUENCE</scope>
</reference>